<dbReference type="Proteomes" id="UP000019678">
    <property type="component" value="Unassembled WGS sequence"/>
</dbReference>
<evidence type="ECO:0000313" key="3">
    <source>
        <dbReference type="Proteomes" id="UP000019678"/>
    </source>
</evidence>
<dbReference type="EMBL" id="ASRX01000122">
    <property type="protein sequence ID" value="EYF00225.1"/>
    <property type="molecule type" value="Genomic_DNA"/>
</dbReference>
<evidence type="ECO:0000313" key="2">
    <source>
        <dbReference type="EMBL" id="EYF00225.1"/>
    </source>
</evidence>
<feature type="region of interest" description="Disordered" evidence="1">
    <location>
        <begin position="41"/>
        <end position="84"/>
    </location>
</feature>
<organism evidence="2 3">
    <name type="scientific">Chondromyces apiculatus DSM 436</name>
    <dbReference type="NCBI Taxonomy" id="1192034"/>
    <lineage>
        <taxon>Bacteria</taxon>
        <taxon>Pseudomonadati</taxon>
        <taxon>Myxococcota</taxon>
        <taxon>Polyangia</taxon>
        <taxon>Polyangiales</taxon>
        <taxon>Polyangiaceae</taxon>
        <taxon>Chondromyces</taxon>
    </lineage>
</organism>
<sequence>MGFYTLTAPGSFLLSMFIPLRRLLQAPSALLFVACAPGADMQPSPPPTAPAPVTEGAAQRASSGAPGGVTGAGSSRVEPPPRERRTLTLLTDRAAMRALEARGFSLGERLDGAAGSTAVLARGPRFRTLVQEVEAEVNAIRTADPRSGVGIGDKPHRLLDVAWLRSPHARFALSAIVNRLDRAPFHPEGCGEVRLVFRLAYDRPSPAGSVASKLPATVSLELVVPPAPTGGGCREAALSWQAPTALSGEALATWLTSEEGALSPSRVASYRLATVNLNVQTVRWPSTVRPTMAGHAEYLLRSFQPAPDGRLIPKLLENTPDVARLRADRKLRQDLLRWIGTPEHLAAIDEGTALLPERFLATRATSVSPRGLARRHNRPFRQLFAPRDLASIDLAAYPSVKSPAALLRRLDQLTCQGCHQSRSVAGFHLLGEEPDDYRGANGLAVAFSPHLGGELARRASITAALAEGRAPLMAAPIAERSGIPASGGARHAHCGLGDAGDPGFTDWTCAPGLTCSEEDRDTEDRGVGVCTTPGGGRVGDACEMARIQPNDSGRRDGVATVIKRACLAPGACDTNEVGFPGGMCVSACNGAAPGEEGLCGGIPVLTAFNGCLARHLPFEQCIAETVQPAQLAACDANRPCRDDYVCARTPSGGGACMPPYFLFQLRVDGHPTGG</sequence>
<evidence type="ECO:0000256" key="1">
    <source>
        <dbReference type="SAM" id="MobiDB-lite"/>
    </source>
</evidence>
<keyword evidence="3" id="KW-1185">Reference proteome</keyword>
<comment type="caution">
    <text evidence="2">The sequence shown here is derived from an EMBL/GenBank/DDBJ whole genome shotgun (WGS) entry which is preliminary data.</text>
</comment>
<accession>A0A017SUD4</accession>
<name>A0A017SUD4_9BACT</name>
<proteinExistence type="predicted"/>
<reference evidence="2 3" key="1">
    <citation type="submission" date="2013-05" db="EMBL/GenBank/DDBJ databases">
        <title>Genome assembly of Chondromyces apiculatus DSM 436.</title>
        <authorList>
            <person name="Sharma G."/>
            <person name="Khatri I."/>
            <person name="Kaur C."/>
            <person name="Mayilraj S."/>
            <person name="Subramanian S."/>
        </authorList>
    </citation>
    <scope>NUCLEOTIDE SEQUENCE [LARGE SCALE GENOMIC DNA]</scope>
    <source>
        <strain evidence="2 3">DSM 436</strain>
    </source>
</reference>
<protein>
    <submittedName>
        <fullName evidence="2">Uncharacterized protein</fullName>
    </submittedName>
</protein>
<dbReference type="AlphaFoldDB" id="A0A017SUD4"/>
<dbReference type="eggNOG" id="ENOG502ZCKB">
    <property type="taxonomic scope" value="Bacteria"/>
</dbReference>
<gene>
    <name evidence="2" type="ORF">CAP_1067</name>
</gene>